<protein>
    <submittedName>
        <fullName evidence="3">Uncharacterized protein</fullName>
    </submittedName>
</protein>
<evidence type="ECO:0000256" key="1">
    <source>
        <dbReference type="SAM" id="MobiDB-lite"/>
    </source>
</evidence>
<dbReference type="EMBL" id="RFFH01000011">
    <property type="protein sequence ID" value="RMI30054.1"/>
    <property type="molecule type" value="Genomic_DNA"/>
</dbReference>
<accession>A0A3M2KYB8</accession>
<feature type="compositionally biased region" description="Low complexity" evidence="1">
    <location>
        <begin position="72"/>
        <end position="83"/>
    </location>
</feature>
<sequence length="167" mass="16057">MTSRRHTTVIAGRLAAMGALPVAVTIAMLSAGTAQAAPVHGVEESPVQPGVSTEPQSDPAPDPGLIQATPQPADSPEVAASAPAPAPADNPQPAPAAPAPADNSIVGQVAAVLGGGSVAVGSGALGAVLVSNIGKLNPLLPATMSGVGISGTAYFPNPLTLFGVPLS</sequence>
<evidence type="ECO:0000256" key="2">
    <source>
        <dbReference type="SAM" id="SignalP"/>
    </source>
</evidence>
<evidence type="ECO:0000313" key="4">
    <source>
        <dbReference type="Proteomes" id="UP000279275"/>
    </source>
</evidence>
<organism evidence="3 4">
    <name type="scientific">Nocardia stercoris</name>
    <dbReference type="NCBI Taxonomy" id="2483361"/>
    <lineage>
        <taxon>Bacteria</taxon>
        <taxon>Bacillati</taxon>
        <taxon>Actinomycetota</taxon>
        <taxon>Actinomycetes</taxon>
        <taxon>Mycobacteriales</taxon>
        <taxon>Nocardiaceae</taxon>
        <taxon>Nocardia</taxon>
    </lineage>
</organism>
<dbReference type="RefSeq" id="WP_122190127.1">
    <property type="nucleotide sequence ID" value="NZ_RFFH01000011.1"/>
</dbReference>
<keyword evidence="2" id="KW-0732">Signal</keyword>
<feature type="signal peptide" evidence="2">
    <location>
        <begin position="1"/>
        <end position="36"/>
    </location>
</feature>
<proteinExistence type="predicted"/>
<dbReference type="AlphaFoldDB" id="A0A3M2KYB8"/>
<comment type="caution">
    <text evidence="3">The sequence shown here is derived from an EMBL/GenBank/DDBJ whole genome shotgun (WGS) entry which is preliminary data.</text>
</comment>
<keyword evidence="4" id="KW-1185">Reference proteome</keyword>
<gene>
    <name evidence="3" type="ORF">EBN03_22735</name>
</gene>
<reference evidence="3 4" key="1">
    <citation type="submission" date="2018-10" db="EMBL/GenBank/DDBJ databases">
        <title>Isolation from cow dung.</title>
        <authorList>
            <person name="Ling L."/>
        </authorList>
    </citation>
    <scope>NUCLEOTIDE SEQUENCE [LARGE SCALE GENOMIC DNA]</scope>
    <source>
        <strain evidence="3 4">NEAU-LL90</strain>
    </source>
</reference>
<feature type="chain" id="PRO_5018036579" evidence="2">
    <location>
        <begin position="37"/>
        <end position="167"/>
    </location>
</feature>
<name>A0A3M2KYB8_9NOCA</name>
<evidence type="ECO:0000313" key="3">
    <source>
        <dbReference type="EMBL" id="RMI30054.1"/>
    </source>
</evidence>
<feature type="region of interest" description="Disordered" evidence="1">
    <location>
        <begin position="39"/>
        <end position="101"/>
    </location>
</feature>
<dbReference type="Proteomes" id="UP000279275">
    <property type="component" value="Unassembled WGS sequence"/>
</dbReference>
<feature type="compositionally biased region" description="Pro residues" evidence="1">
    <location>
        <begin position="84"/>
        <end position="98"/>
    </location>
</feature>